<evidence type="ECO:0000313" key="3">
    <source>
        <dbReference type="Proteomes" id="UP001363622"/>
    </source>
</evidence>
<comment type="caution">
    <text evidence="2">The sequence shown here is derived from an EMBL/GenBank/DDBJ whole genome shotgun (WGS) entry which is preliminary data.</text>
</comment>
<dbReference type="Proteomes" id="UP001363622">
    <property type="component" value="Unassembled WGS sequence"/>
</dbReference>
<accession>A0ABR1KPI5</accession>
<reference evidence="2 3" key="1">
    <citation type="submission" date="2024-04" db="EMBL/GenBank/DDBJ databases">
        <title>Phyllosticta paracitricarpa is synonymous to the EU quarantine fungus P. citricarpa based on phylogenomic analyses.</title>
        <authorList>
            <consortium name="Lawrence Berkeley National Laboratory"/>
            <person name="Van Ingen-Buijs V.A."/>
            <person name="Van Westerhoven A.C."/>
            <person name="Haridas S."/>
            <person name="Skiadas P."/>
            <person name="Martin F."/>
            <person name="Groenewald J.Z."/>
            <person name="Crous P.W."/>
            <person name="Seidl M.F."/>
        </authorList>
    </citation>
    <scope>NUCLEOTIDE SEQUENCE [LARGE SCALE GENOMIC DNA]</scope>
    <source>
        <strain evidence="2 3">CBS 123371</strain>
    </source>
</reference>
<protein>
    <submittedName>
        <fullName evidence="2">Uncharacterized protein</fullName>
    </submittedName>
</protein>
<feature type="region of interest" description="Disordered" evidence="1">
    <location>
        <begin position="98"/>
        <end position="198"/>
    </location>
</feature>
<evidence type="ECO:0000256" key="1">
    <source>
        <dbReference type="SAM" id="MobiDB-lite"/>
    </source>
</evidence>
<evidence type="ECO:0000313" key="2">
    <source>
        <dbReference type="EMBL" id="KAK7515859.1"/>
    </source>
</evidence>
<feature type="compositionally biased region" description="Basic and acidic residues" evidence="1">
    <location>
        <begin position="98"/>
        <end position="196"/>
    </location>
</feature>
<gene>
    <name evidence="2" type="ORF">IWZ03DRAFT_424541</name>
</gene>
<sequence>PIITSRQLHRLRSAAIFAKLPSLDSIVSSTSRKNAFKHEARPCCPSGLDLRGCCRSWPAQVGIFSRLCSASEDLCFALLHGRAQDHLLDGQVQRRCHRNQDCPGRHHQDGSQQRDRGRHDPLHDRNRRDQAVHHHQALCRDLDQEQSHHQDLHRGRQHEQGHHGRQERDQPQRRPQDDPDGRDQALHHRSDDRDGQHLPPYFVRALHHLLRQDGEQVRDQDQGRLVNSVPVSQFYSFGKSPAVGVWRPSLIESGI</sequence>
<dbReference type="EMBL" id="JBBPHU010000007">
    <property type="protein sequence ID" value="KAK7515859.1"/>
    <property type="molecule type" value="Genomic_DNA"/>
</dbReference>
<keyword evidence="3" id="KW-1185">Reference proteome</keyword>
<name>A0ABR1KPI5_9PEZI</name>
<proteinExistence type="predicted"/>
<organism evidence="2 3">
    <name type="scientific">Phyllosticta citriasiana</name>
    <dbReference type="NCBI Taxonomy" id="595635"/>
    <lineage>
        <taxon>Eukaryota</taxon>
        <taxon>Fungi</taxon>
        <taxon>Dikarya</taxon>
        <taxon>Ascomycota</taxon>
        <taxon>Pezizomycotina</taxon>
        <taxon>Dothideomycetes</taxon>
        <taxon>Dothideomycetes incertae sedis</taxon>
        <taxon>Botryosphaeriales</taxon>
        <taxon>Phyllostictaceae</taxon>
        <taxon>Phyllosticta</taxon>
    </lineage>
</organism>
<feature type="non-terminal residue" evidence="2">
    <location>
        <position position="1"/>
    </location>
</feature>